<dbReference type="InterPro" id="IPR001878">
    <property type="entry name" value="Znf_CCHC"/>
</dbReference>
<dbReference type="Proteomes" id="UP001231189">
    <property type="component" value="Unassembled WGS sequence"/>
</dbReference>
<evidence type="ECO:0000259" key="6">
    <source>
        <dbReference type="PROSITE" id="PS50966"/>
    </source>
</evidence>
<gene>
    <name evidence="7" type="ORF">QYE76_045579</name>
</gene>
<reference evidence="7" key="1">
    <citation type="submission" date="2023-07" db="EMBL/GenBank/DDBJ databases">
        <title>A chromosome-level genome assembly of Lolium multiflorum.</title>
        <authorList>
            <person name="Chen Y."/>
            <person name="Copetti D."/>
            <person name="Kolliker R."/>
            <person name="Studer B."/>
        </authorList>
    </citation>
    <scope>NUCLEOTIDE SEQUENCE</scope>
    <source>
        <strain evidence="7">02402/16</strain>
        <tissue evidence="7">Leaf</tissue>
    </source>
</reference>
<dbReference type="SMART" id="SM00343">
    <property type="entry name" value="ZnF_C2HC"/>
    <property type="match status" value="2"/>
</dbReference>
<name>A0AAD8TNB0_LOLMU</name>
<proteinExistence type="predicted"/>
<evidence type="ECO:0000256" key="4">
    <source>
        <dbReference type="PROSITE-ProRule" id="PRU00325"/>
    </source>
</evidence>
<dbReference type="AlphaFoldDB" id="A0AAD8TNB0"/>
<dbReference type="PANTHER" id="PTHR47482">
    <property type="entry name" value="OS11G0632001 PROTEIN"/>
    <property type="match status" value="1"/>
</dbReference>
<keyword evidence="8" id="KW-1185">Reference proteome</keyword>
<dbReference type="Pfam" id="PF04434">
    <property type="entry name" value="SWIM"/>
    <property type="match status" value="1"/>
</dbReference>
<dbReference type="SUPFAM" id="SSF57756">
    <property type="entry name" value="Retrovirus zinc finger-like domains"/>
    <property type="match status" value="1"/>
</dbReference>
<dbReference type="PROSITE" id="PS50966">
    <property type="entry name" value="ZF_SWIM"/>
    <property type="match status" value="1"/>
</dbReference>
<evidence type="ECO:0000256" key="5">
    <source>
        <dbReference type="SAM" id="MobiDB-lite"/>
    </source>
</evidence>
<dbReference type="PANTHER" id="PTHR47482:SF5">
    <property type="entry name" value="FAR1 DOMAIN-CONTAINING PROTEIN"/>
    <property type="match status" value="1"/>
</dbReference>
<dbReference type="EMBL" id="JAUUTY010000002">
    <property type="protein sequence ID" value="KAK1684731.1"/>
    <property type="molecule type" value="Genomic_DNA"/>
</dbReference>
<dbReference type="InterPro" id="IPR006564">
    <property type="entry name" value="Znf_PMZ"/>
</dbReference>
<evidence type="ECO:0000256" key="2">
    <source>
        <dbReference type="ARBA" id="ARBA00022771"/>
    </source>
</evidence>
<feature type="domain" description="SWIM-type" evidence="6">
    <location>
        <begin position="44"/>
        <end position="78"/>
    </location>
</feature>
<sequence>MFEKFQECLYKAGSYYVDELVPGEVCAATHFDSESREKWCKVKYKITVSTGCYTCECGMYEHMGMLCCHVLKVLSHVRMKEILAAHVLKRWTVDARDVLPMHLVQYQKDQGLVTSFSFRHSQLYLNCMEVVRLGDVNVDAYTTAMETIMVLVTKLKTIALECDGLGLEERLNAKRARVGGPATQAVVQNTQRNNLCLEAISLDAAILAPSKNRSGGRPTSSRDKPPYETTSKRTRFCTICRLPGHKSTTCPDRPPGAAKPRKESKCSNCGLPGHRKTSCVSKNPAV</sequence>
<evidence type="ECO:0000256" key="3">
    <source>
        <dbReference type="ARBA" id="ARBA00022833"/>
    </source>
</evidence>
<dbReference type="GO" id="GO:0008270">
    <property type="term" value="F:zinc ion binding"/>
    <property type="evidence" value="ECO:0007669"/>
    <property type="project" value="UniProtKB-KW"/>
</dbReference>
<dbReference type="InterPro" id="IPR007527">
    <property type="entry name" value="Znf_SWIM"/>
</dbReference>
<keyword evidence="1" id="KW-0479">Metal-binding</keyword>
<keyword evidence="3" id="KW-0862">Zinc</keyword>
<accession>A0AAD8TNB0</accession>
<dbReference type="Gene3D" id="4.10.60.10">
    <property type="entry name" value="Zinc finger, CCHC-type"/>
    <property type="match status" value="1"/>
</dbReference>
<evidence type="ECO:0000313" key="7">
    <source>
        <dbReference type="EMBL" id="KAK1684731.1"/>
    </source>
</evidence>
<feature type="region of interest" description="Disordered" evidence="5">
    <location>
        <begin position="245"/>
        <end position="286"/>
    </location>
</feature>
<feature type="region of interest" description="Disordered" evidence="5">
    <location>
        <begin position="209"/>
        <end position="230"/>
    </location>
</feature>
<evidence type="ECO:0000256" key="1">
    <source>
        <dbReference type="ARBA" id="ARBA00022723"/>
    </source>
</evidence>
<dbReference type="InterPro" id="IPR036875">
    <property type="entry name" value="Znf_CCHC_sf"/>
</dbReference>
<keyword evidence="2 4" id="KW-0863">Zinc-finger</keyword>
<evidence type="ECO:0000313" key="8">
    <source>
        <dbReference type="Proteomes" id="UP001231189"/>
    </source>
</evidence>
<dbReference type="GO" id="GO:0003676">
    <property type="term" value="F:nucleic acid binding"/>
    <property type="evidence" value="ECO:0007669"/>
    <property type="project" value="InterPro"/>
</dbReference>
<organism evidence="7 8">
    <name type="scientific">Lolium multiflorum</name>
    <name type="common">Italian ryegrass</name>
    <name type="synonym">Lolium perenne subsp. multiflorum</name>
    <dbReference type="NCBI Taxonomy" id="4521"/>
    <lineage>
        <taxon>Eukaryota</taxon>
        <taxon>Viridiplantae</taxon>
        <taxon>Streptophyta</taxon>
        <taxon>Embryophyta</taxon>
        <taxon>Tracheophyta</taxon>
        <taxon>Spermatophyta</taxon>
        <taxon>Magnoliopsida</taxon>
        <taxon>Liliopsida</taxon>
        <taxon>Poales</taxon>
        <taxon>Poaceae</taxon>
        <taxon>BOP clade</taxon>
        <taxon>Pooideae</taxon>
        <taxon>Poodae</taxon>
        <taxon>Poeae</taxon>
        <taxon>Poeae Chloroplast Group 2 (Poeae type)</taxon>
        <taxon>Loliodinae</taxon>
        <taxon>Loliinae</taxon>
        <taxon>Lolium</taxon>
    </lineage>
</organism>
<comment type="caution">
    <text evidence="7">The sequence shown here is derived from an EMBL/GenBank/DDBJ whole genome shotgun (WGS) entry which is preliminary data.</text>
</comment>
<dbReference type="SMART" id="SM00575">
    <property type="entry name" value="ZnF_PMZ"/>
    <property type="match status" value="1"/>
</dbReference>
<protein>
    <recommendedName>
        <fullName evidence="6">SWIM-type domain-containing protein</fullName>
    </recommendedName>
</protein>